<evidence type="ECO:0000313" key="2">
    <source>
        <dbReference type="EMBL" id="TDD58424.1"/>
    </source>
</evidence>
<evidence type="ECO:0000313" key="3">
    <source>
        <dbReference type="Proteomes" id="UP000294513"/>
    </source>
</evidence>
<gene>
    <name evidence="2" type="ORF">E1298_47110</name>
</gene>
<dbReference type="InterPro" id="IPR025959">
    <property type="entry name" value="Winged_HTH_dom"/>
</dbReference>
<name>A0A4R4ZKT6_9ACTN</name>
<dbReference type="Pfam" id="PF13384">
    <property type="entry name" value="HTH_23"/>
    <property type="match status" value="1"/>
</dbReference>
<keyword evidence="3" id="KW-1185">Reference proteome</keyword>
<dbReference type="Pfam" id="PF13592">
    <property type="entry name" value="HTH_33"/>
    <property type="match status" value="1"/>
</dbReference>
<dbReference type="AlphaFoldDB" id="A0A4R4ZKT6"/>
<evidence type="ECO:0000259" key="1">
    <source>
        <dbReference type="Pfam" id="PF13592"/>
    </source>
</evidence>
<accession>A0A4R4ZKT6</accession>
<protein>
    <submittedName>
        <fullName evidence="2">Transposase</fullName>
    </submittedName>
</protein>
<feature type="domain" description="Winged helix-turn helix" evidence="1">
    <location>
        <begin position="98"/>
        <end position="155"/>
    </location>
</feature>
<sequence>MRYPDGGGLTGQERARREQVRLAAAEMFAAGAGQMQVARRFRVSRMSASRWYRAWQAGGRAALASKGPSGARCKLTDSQLAGLEAELEAGSAAYGWADQCWTLARIGELIAERFGVDYTLAGVDGLLHRIGWSVQVPTRRAAERDEKAITVWQDQDWPVIKGPRRTWGPGSASKTRRARA</sequence>
<dbReference type="OrthoDB" id="8479510at2"/>
<dbReference type="SUPFAM" id="SSF46689">
    <property type="entry name" value="Homeodomain-like"/>
    <property type="match status" value="1"/>
</dbReference>
<dbReference type="InterPro" id="IPR009057">
    <property type="entry name" value="Homeodomain-like_sf"/>
</dbReference>
<dbReference type="Proteomes" id="UP000294513">
    <property type="component" value="Unassembled WGS sequence"/>
</dbReference>
<reference evidence="2 3" key="1">
    <citation type="submission" date="2019-03" db="EMBL/GenBank/DDBJ databases">
        <title>Draft genome sequences of novel Actinobacteria.</title>
        <authorList>
            <person name="Sahin N."/>
            <person name="Ay H."/>
            <person name="Saygin H."/>
        </authorList>
    </citation>
    <scope>NUCLEOTIDE SEQUENCE [LARGE SCALE GENOMIC DNA]</scope>
    <source>
        <strain evidence="2 3">H3C3</strain>
    </source>
</reference>
<dbReference type="EMBL" id="SMKU01000723">
    <property type="protein sequence ID" value="TDD58424.1"/>
    <property type="molecule type" value="Genomic_DNA"/>
</dbReference>
<comment type="caution">
    <text evidence="2">The sequence shown here is derived from an EMBL/GenBank/DDBJ whole genome shotgun (WGS) entry which is preliminary data.</text>
</comment>
<organism evidence="2 3">
    <name type="scientific">Actinomadura rubrisoli</name>
    <dbReference type="NCBI Taxonomy" id="2530368"/>
    <lineage>
        <taxon>Bacteria</taxon>
        <taxon>Bacillati</taxon>
        <taxon>Actinomycetota</taxon>
        <taxon>Actinomycetes</taxon>
        <taxon>Streptosporangiales</taxon>
        <taxon>Thermomonosporaceae</taxon>
        <taxon>Actinomadura</taxon>
    </lineage>
</organism>
<proteinExistence type="predicted"/>